<feature type="compositionally biased region" description="Basic and acidic residues" evidence="1">
    <location>
        <begin position="57"/>
        <end position="75"/>
    </location>
</feature>
<comment type="caution">
    <text evidence="2">The sequence shown here is derived from an EMBL/GenBank/DDBJ whole genome shotgun (WGS) entry which is preliminary data.</text>
</comment>
<name>A0ABP8UA17_9ACTN</name>
<keyword evidence="3" id="KW-1185">Reference proteome</keyword>
<feature type="compositionally biased region" description="Low complexity" evidence="1">
    <location>
        <begin position="45"/>
        <end position="56"/>
    </location>
</feature>
<evidence type="ECO:0000313" key="3">
    <source>
        <dbReference type="Proteomes" id="UP001501442"/>
    </source>
</evidence>
<feature type="region of interest" description="Disordered" evidence="1">
    <location>
        <begin position="30"/>
        <end position="126"/>
    </location>
</feature>
<proteinExistence type="predicted"/>
<organism evidence="2 3">
    <name type="scientific">Actinoallomurus vinaceus</name>
    <dbReference type="NCBI Taxonomy" id="1080074"/>
    <lineage>
        <taxon>Bacteria</taxon>
        <taxon>Bacillati</taxon>
        <taxon>Actinomycetota</taxon>
        <taxon>Actinomycetes</taxon>
        <taxon>Streptosporangiales</taxon>
        <taxon>Thermomonosporaceae</taxon>
        <taxon>Actinoallomurus</taxon>
    </lineage>
</organism>
<dbReference type="RefSeq" id="WP_345432376.1">
    <property type="nucleotide sequence ID" value="NZ_BAABHK010000005.1"/>
</dbReference>
<evidence type="ECO:0000256" key="1">
    <source>
        <dbReference type="SAM" id="MobiDB-lite"/>
    </source>
</evidence>
<reference evidence="3" key="1">
    <citation type="journal article" date="2019" name="Int. J. Syst. Evol. Microbiol.">
        <title>The Global Catalogue of Microorganisms (GCM) 10K type strain sequencing project: providing services to taxonomists for standard genome sequencing and annotation.</title>
        <authorList>
            <consortium name="The Broad Institute Genomics Platform"/>
            <consortium name="The Broad Institute Genome Sequencing Center for Infectious Disease"/>
            <person name="Wu L."/>
            <person name="Ma J."/>
        </authorList>
    </citation>
    <scope>NUCLEOTIDE SEQUENCE [LARGE SCALE GENOMIC DNA]</scope>
    <source>
        <strain evidence="3">JCM 17939</strain>
    </source>
</reference>
<evidence type="ECO:0000313" key="2">
    <source>
        <dbReference type="EMBL" id="GAA4627441.1"/>
    </source>
</evidence>
<feature type="compositionally biased region" description="Polar residues" evidence="1">
    <location>
        <begin position="30"/>
        <end position="44"/>
    </location>
</feature>
<dbReference type="Proteomes" id="UP001501442">
    <property type="component" value="Unassembled WGS sequence"/>
</dbReference>
<evidence type="ECO:0008006" key="4">
    <source>
        <dbReference type="Google" id="ProtNLM"/>
    </source>
</evidence>
<dbReference type="EMBL" id="BAABHK010000005">
    <property type="protein sequence ID" value="GAA4627441.1"/>
    <property type="molecule type" value="Genomic_DNA"/>
</dbReference>
<sequence length="126" mass="12904">MSGERMRRWVPAVLVSLLLLLGAGRVFDGTSASSPGVHPLTSTVAAAPATGAAGAAEHGRHQPRLGEHRQADKAPLRAADPKGTSIAAGLPVWWRGPHRASSRTPSGDRPARGGRAPPISVLSASA</sequence>
<gene>
    <name evidence="2" type="ORF">GCM10023196_039660</name>
</gene>
<accession>A0ABP8UA17</accession>
<protein>
    <recommendedName>
        <fullName evidence="4">Secreted protein</fullName>
    </recommendedName>
</protein>